<sequence>MGIIYLFRRSTRSKRPVAPDSKDIGDGGNGNNSSNNDSARQSTGIEQTTHDCDSGCTSASSVTTPVRKLLPPPPMHKSLVARDPPSNRPAAQETTKEKAGSTPTAVPQCDYWPKSSSHIGMPNSRKSSACLPGTRLVLPAPPLQPVPVIPAESAGSKAVFEDGPSPASPKVDLGLFETAKKPASSNNSENSADEAA</sequence>
<dbReference type="Proteomes" id="UP001145114">
    <property type="component" value="Unassembled WGS sequence"/>
</dbReference>
<proteinExistence type="predicted"/>
<organism evidence="1 2">
    <name type="scientific">Spiromyces aspiralis</name>
    <dbReference type="NCBI Taxonomy" id="68401"/>
    <lineage>
        <taxon>Eukaryota</taxon>
        <taxon>Fungi</taxon>
        <taxon>Fungi incertae sedis</taxon>
        <taxon>Zoopagomycota</taxon>
        <taxon>Kickxellomycotina</taxon>
        <taxon>Kickxellomycetes</taxon>
        <taxon>Kickxellales</taxon>
        <taxon>Kickxellaceae</taxon>
        <taxon>Spiromyces</taxon>
    </lineage>
</organism>
<keyword evidence="2" id="KW-1185">Reference proteome</keyword>
<comment type="caution">
    <text evidence="1">The sequence shown here is derived from an EMBL/GenBank/DDBJ whole genome shotgun (WGS) entry which is preliminary data.</text>
</comment>
<gene>
    <name evidence="1" type="ORF">EV182_003249</name>
</gene>
<evidence type="ECO:0000313" key="1">
    <source>
        <dbReference type="EMBL" id="KAJ1678842.1"/>
    </source>
</evidence>
<protein>
    <submittedName>
        <fullName evidence="1">Uncharacterized protein</fullName>
    </submittedName>
</protein>
<dbReference type="EMBL" id="JAMZIH010000813">
    <property type="protein sequence ID" value="KAJ1678842.1"/>
    <property type="molecule type" value="Genomic_DNA"/>
</dbReference>
<feature type="non-terminal residue" evidence="1">
    <location>
        <position position="196"/>
    </location>
</feature>
<name>A0ACC1HRI3_9FUNG</name>
<accession>A0ACC1HRI3</accession>
<evidence type="ECO:0000313" key="2">
    <source>
        <dbReference type="Proteomes" id="UP001145114"/>
    </source>
</evidence>
<reference evidence="1" key="1">
    <citation type="submission" date="2022-06" db="EMBL/GenBank/DDBJ databases">
        <title>Phylogenomic reconstructions and comparative analyses of Kickxellomycotina fungi.</title>
        <authorList>
            <person name="Reynolds N.K."/>
            <person name="Stajich J.E."/>
            <person name="Barry K."/>
            <person name="Grigoriev I.V."/>
            <person name="Crous P."/>
            <person name="Smith M.E."/>
        </authorList>
    </citation>
    <scope>NUCLEOTIDE SEQUENCE</scope>
    <source>
        <strain evidence="1">RSA 2271</strain>
    </source>
</reference>